<dbReference type="AlphaFoldDB" id="A0A1H3M2C2"/>
<keyword evidence="1" id="KW-0812">Transmembrane</keyword>
<dbReference type="Proteomes" id="UP000199515">
    <property type="component" value="Unassembled WGS sequence"/>
</dbReference>
<name>A0A1H3M2C2_9PSEU</name>
<organism evidence="3 4">
    <name type="scientific">Amycolatopsis xylanica</name>
    <dbReference type="NCBI Taxonomy" id="589385"/>
    <lineage>
        <taxon>Bacteria</taxon>
        <taxon>Bacillati</taxon>
        <taxon>Actinomycetota</taxon>
        <taxon>Actinomycetes</taxon>
        <taxon>Pseudonocardiales</taxon>
        <taxon>Pseudonocardiaceae</taxon>
        <taxon>Amycolatopsis</taxon>
    </lineage>
</organism>
<feature type="transmembrane region" description="Helical" evidence="1">
    <location>
        <begin position="176"/>
        <end position="205"/>
    </location>
</feature>
<feature type="transmembrane region" description="Helical" evidence="1">
    <location>
        <begin position="6"/>
        <end position="24"/>
    </location>
</feature>
<gene>
    <name evidence="3" type="ORF">SAMN05421504_106440</name>
</gene>
<reference evidence="3 4" key="1">
    <citation type="submission" date="2016-10" db="EMBL/GenBank/DDBJ databases">
        <authorList>
            <person name="de Groot N.N."/>
        </authorList>
    </citation>
    <scope>NUCLEOTIDE SEQUENCE [LARGE SCALE GENOMIC DNA]</scope>
    <source>
        <strain evidence="3 4">CPCC 202699</strain>
    </source>
</reference>
<dbReference type="NCBIfam" id="NF042915">
    <property type="entry name" value="MAB_1171c_fam"/>
    <property type="match status" value="1"/>
</dbReference>
<feature type="transmembrane region" description="Helical" evidence="1">
    <location>
        <begin position="101"/>
        <end position="122"/>
    </location>
</feature>
<feature type="transmembrane region" description="Helical" evidence="1">
    <location>
        <begin position="71"/>
        <end position="89"/>
    </location>
</feature>
<sequence>MSLFSPINVVGMVLFAVALGWRIYQIKRTPRSLPAWAVMITIACFLGSFLTQQKVVDDWIDGFAGNGVSRLVSNVVLTTGLCALLIFFLGSALGPQRYRRVAVELIPLGAVLVLLTVSLAAMPAEIRGQSLNKDNVHIASFAVFYLGAGLYMFYGLVACFRWMLRYQRTADRNLSVGLRIAGAGMASLALGAGVRALYIIIAWVFGPTVQILLTLGIILVIVGALLFLSGITYPGVRARIDALRRRRSHRIQYERLSPLWTVLVEAYPNIVLNSGPRPRGAHRRFYRRVIEIRDGLVQLSPYLEGDLTTLATANPDGAAAELRSALARHASGEETDHRAHLVLPGGGDIETDVQPLLALSAALRS</sequence>
<keyword evidence="4" id="KW-1185">Reference proteome</keyword>
<evidence type="ECO:0000256" key="1">
    <source>
        <dbReference type="SAM" id="Phobius"/>
    </source>
</evidence>
<protein>
    <recommendedName>
        <fullName evidence="2">DUF6545 domain-containing protein</fullName>
    </recommendedName>
</protein>
<accession>A0A1H3M2C2</accession>
<feature type="domain" description="DUF6545" evidence="2">
    <location>
        <begin position="248"/>
        <end position="365"/>
    </location>
</feature>
<feature type="transmembrane region" description="Helical" evidence="1">
    <location>
        <begin position="33"/>
        <end position="51"/>
    </location>
</feature>
<dbReference type="InterPro" id="IPR046675">
    <property type="entry name" value="DUF6545"/>
</dbReference>
<evidence type="ECO:0000313" key="3">
    <source>
        <dbReference type="EMBL" id="SDY70165.1"/>
    </source>
</evidence>
<feature type="transmembrane region" description="Helical" evidence="1">
    <location>
        <begin position="142"/>
        <end position="164"/>
    </location>
</feature>
<dbReference type="Pfam" id="PF20182">
    <property type="entry name" value="DUF6545"/>
    <property type="match status" value="1"/>
</dbReference>
<feature type="transmembrane region" description="Helical" evidence="1">
    <location>
        <begin position="211"/>
        <end position="236"/>
    </location>
</feature>
<proteinExistence type="predicted"/>
<dbReference type="STRING" id="589385.SAMN05421504_106440"/>
<evidence type="ECO:0000259" key="2">
    <source>
        <dbReference type="Pfam" id="PF20182"/>
    </source>
</evidence>
<keyword evidence="1" id="KW-0472">Membrane</keyword>
<evidence type="ECO:0000313" key="4">
    <source>
        <dbReference type="Proteomes" id="UP000199515"/>
    </source>
</evidence>
<keyword evidence="1" id="KW-1133">Transmembrane helix</keyword>
<dbReference type="InterPro" id="IPR050039">
    <property type="entry name" value="MAB_1171c-like"/>
</dbReference>
<dbReference type="EMBL" id="FNON01000006">
    <property type="protein sequence ID" value="SDY70165.1"/>
    <property type="molecule type" value="Genomic_DNA"/>
</dbReference>